<comment type="caution">
    <text evidence="1">The sequence shown here is derived from an EMBL/GenBank/DDBJ whole genome shotgun (WGS) entry which is preliminary data.</text>
</comment>
<gene>
    <name evidence="1" type="ORF">XYCOK13_10170</name>
</gene>
<dbReference type="EMBL" id="BOVK01000013">
    <property type="protein sequence ID" value="GIQ68193.1"/>
    <property type="molecule type" value="Genomic_DNA"/>
</dbReference>
<sequence>MIAAKKAGFVDMTASSGFTFEWDERLGIRLPVLEREFDAFLPEEQEAILGEWEQIRGSIPDRIRELEQRINLKQDELGKELDFARSCRLNSEIAELASRINDLQIWYRVNQELDGGKTGKSHQ</sequence>
<organism evidence="1 2">
    <name type="scientific">Xylanibacillus composti</name>
    <dbReference type="NCBI Taxonomy" id="1572762"/>
    <lineage>
        <taxon>Bacteria</taxon>
        <taxon>Bacillati</taxon>
        <taxon>Bacillota</taxon>
        <taxon>Bacilli</taxon>
        <taxon>Bacillales</taxon>
        <taxon>Paenibacillaceae</taxon>
        <taxon>Xylanibacillus</taxon>
    </lineage>
</organism>
<evidence type="ECO:0000313" key="2">
    <source>
        <dbReference type="Proteomes" id="UP000677918"/>
    </source>
</evidence>
<dbReference type="AlphaFoldDB" id="A0A8J4H448"/>
<dbReference type="Proteomes" id="UP000677918">
    <property type="component" value="Unassembled WGS sequence"/>
</dbReference>
<reference evidence="1" key="1">
    <citation type="submission" date="2021-04" db="EMBL/GenBank/DDBJ databases">
        <title>Draft genome sequence of Xylanibacillus composti strain K13.</title>
        <authorList>
            <person name="Uke A."/>
            <person name="Chhe C."/>
            <person name="Baramee S."/>
            <person name="Kosugi A."/>
        </authorList>
    </citation>
    <scope>NUCLEOTIDE SEQUENCE</scope>
    <source>
        <strain evidence="1">K13</strain>
    </source>
</reference>
<name>A0A8J4H448_9BACL</name>
<proteinExistence type="predicted"/>
<protein>
    <submittedName>
        <fullName evidence="1">Uncharacterized protein</fullName>
    </submittedName>
</protein>
<evidence type="ECO:0000313" key="1">
    <source>
        <dbReference type="EMBL" id="GIQ68193.1"/>
    </source>
</evidence>
<accession>A0A8J4H448</accession>
<keyword evidence="2" id="KW-1185">Reference proteome</keyword>